<keyword evidence="2" id="KW-1133">Transmembrane helix</keyword>
<feature type="signal peptide" evidence="3">
    <location>
        <begin position="1"/>
        <end position="17"/>
    </location>
</feature>
<evidence type="ECO:0000313" key="6">
    <source>
        <dbReference type="Proteomes" id="UP000239899"/>
    </source>
</evidence>
<evidence type="ECO:0000259" key="4">
    <source>
        <dbReference type="SMART" id="SM00645"/>
    </source>
</evidence>
<reference evidence="5 6" key="1">
    <citation type="journal article" date="2018" name="Plant J.">
        <title>Genome sequences of Chlorella sorokiniana UTEX 1602 and Micractinium conductrix SAG 241.80: implications to maltose excretion by a green alga.</title>
        <authorList>
            <person name="Arriola M.B."/>
            <person name="Velmurugan N."/>
            <person name="Zhang Y."/>
            <person name="Plunkett M.H."/>
            <person name="Hondzo H."/>
            <person name="Barney B.M."/>
        </authorList>
    </citation>
    <scope>NUCLEOTIDE SEQUENCE [LARGE SCALE GENOMIC DNA]</scope>
    <source>
        <strain evidence="6">UTEX 1602</strain>
    </source>
</reference>
<dbReference type="InterPro" id="IPR021109">
    <property type="entry name" value="Peptidase_aspartic_dom_sf"/>
</dbReference>
<dbReference type="Gene3D" id="2.40.70.10">
    <property type="entry name" value="Acid Proteases"/>
    <property type="match status" value="2"/>
</dbReference>
<dbReference type="InterPro" id="IPR000668">
    <property type="entry name" value="Peptidase_C1A_C"/>
</dbReference>
<dbReference type="GO" id="GO:0006508">
    <property type="term" value="P:proteolysis"/>
    <property type="evidence" value="ECO:0007669"/>
    <property type="project" value="InterPro"/>
</dbReference>
<dbReference type="GO" id="GO:0008234">
    <property type="term" value="F:cysteine-type peptidase activity"/>
    <property type="evidence" value="ECO:0007669"/>
    <property type="project" value="InterPro"/>
</dbReference>
<dbReference type="SUPFAM" id="SSF50630">
    <property type="entry name" value="Acid proteases"/>
    <property type="match status" value="1"/>
</dbReference>
<dbReference type="InterPro" id="IPR013128">
    <property type="entry name" value="Peptidase_C1A"/>
</dbReference>
<protein>
    <submittedName>
        <fullName evidence="5">Ervatamin-B-like isoform X2</fullName>
    </submittedName>
</protein>
<proteinExistence type="inferred from homology"/>
<keyword evidence="2" id="KW-0472">Membrane</keyword>
<dbReference type="Pfam" id="PF00112">
    <property type="entry name" value="Peptidase_C1"/>
    <property type="match status" value="1"/>
</dbReference>
<evidence type="ECO:0000256" key="1">
    <source>
        <dbReference type="ARBA" id="ARBA00008455"/>
    </source>
</evidence>
<dbReference type="PANTHER" id="PTHR12411">
    <property type="entry name" value="CYSTEINE PROTEASE FAMILY C1-RELATED"/>
    <property type="match status" value="1"/>
</dbReference>
<name>A0A2P6TJZ3_CHLSO</name>
<feature type="transmembrane region" description="Helical" evidence="2">
    <location>
        <begin position="485"/>
        <end position="504"/>
    </location>
</feature>
<keyword evidence="3" id="KW-0732">Signal</keyword>
<dbReference type="STRING" id="3076.A0A2P6TJZ3"/>
<dbReference type="InterPro" id="IPR038765">
    <property type="entry name" value="Papain-like_cys_pep_sf"/>
</dbReference>
<evidence type="ECO:0000256" key="2">
    <source>
        <dbReference type="SAM" id="Phobius"/>
    </source>
</evidence>
<feature type="transmembrane region" description="Helical" evidence="2">
    <location>
        <begin position="533"/>
        <end position="556"/>
    </location>
</feature>
<organism evidence="5 6">
    <name type="scientific">Chlorella sorokiniana</name>
    <name type="common">Freshwater green alga</name>
    <dbReference type="NCBI Taxonomy" id="3076"/>
    <lineage>
        <taxon>Eukaryota</taxon>
        <taxon>Viridiplantae</taxon>
        <taxon>Chlorophyta</taxon>
        <taxon>core chlorophytes</taxon>
        <taxon>Trebouxiophyceae</taxon>
        <taxon>Chlorellales</taxon>
        <taxon>Chlorellaceae</taxon>
        <taxon>Chlorella clade</taxon>
        <taxon>Chlorella</taxon>
    </lineage>
</organism>
<accession>A0A2P6TJZ3</accession>
<comment type="similarity">
    <text evidence="1">Belongs to the peptidase C1 family.</text>
</comment>
<comment type="caution">
    <text evidence="5">The sequence shown here is derived from an EMBL/GenBank/DDBJ whole genome shotgun (WGS) entry which is preliminary data.</text>
</comment>
<dbReference type="Gene3D" id="3.90.70.10">
    <property type="entry name" value="Cysteine proteinases"/>
    <property type="match status" value="1"/>
</dbReference>
<dbReference type="SMART" id="SM00645">
    <property type="entry name" value="Pept_C1"/>
    <property type="match status" value="1"/>
</dbReference>
<sequence length="975" mass="99130">MLVVCAALLAVAGSAACQAMNGGGSLGSSPYYVISAAAQAGSGQPYARGCQNRVVNLTVGTGSAAVAYQFAVDTGSSLLEISCQSAAAQANCGGRALSSSFELTPGQTISSAEACATTGIDCFIAGAAGQPSMCYFSQGLTGGTGYIGRHGVFAQAPVTATAANSSTGGALQLPNATVACAQSTWSCGEFDKACIATQEACPSSDAAGTLQGGCPQDGMGYELGFTFALPGSQQAAAASAVSLPEQAYQAGLIQERVLGVCWQPPQKDSNCSAALAPNSAVVLGSVLPLAVPSLEAMQEAPLIQDPQGTASASGAASTNKFRSAVQGASVPVYGSDTPWSANYSSGANGSVTVLWDTGAEGMLMVPSDVFAAFQAYYTAASQQVKANSSFTIAPCNASTFCGHSTPSGSEAGYACQSIQLPADASADTLAAAQQALLSMYPPSVDVLLKGGATAGIPGAVLVNDCKGPDYLADVWSGSLPLHPGAGVALCIITLTLLILGVWWCRHLKRQRRRRASQRRAAADVEQGRPRRSLAALLLLTSAAAARAAPAAAWPLALDEDDICPPIPAATVQAFTEGTSALTKGTAANLACHLNLLLGRYDAGNATAEGQLRAMYRAWRDVHRPQRWHAARASKANWLASLRYIASVNTLMSNKWWAGLNSYSDLSAQEFAATVLQTSAQAGVQQAATSAATASSTGSTSAGARKLLARYVPPPVSYPLTINWATAGRVLPQVSFQGQCASSWAFAAASALESRLMIGASSNTTAALSAQHIMDCTAAMSNYSAPSCTGGSPADAFAFAATTGVATDDGYPYRGLNGNSADAPGRAKQCDRGFLTGQAAKQGTVHISGTPAFTPVHASKLGLITALAAQPLVASVGVDPSFQHYAGGIWSSPDCDASVPAQVMLVIGYDVNRYGQEHFIAKNSLGAAWGEGGSMRIAMSDTPAGTCGLYLRALQPGAVTTLAAAKPGNGKGSGKV</sequence>
<gene>
    <name evidence="5" type="ORF">C2E21_6719</name>
</gene>
<dbReference type="Proteomes" id="UP000239899">
    <property type="component" value="Unassembled WGS sequence"/>
</dbReference>
<dbReference type="EMBL" id="LHPG02000013">
    <property type="protein sequence ID" value="PRW44397.1"/>
    <property type="molecule type" value="Genomic_DNA"/>
</dbReference>
<dbReference type="AlphaFoldDB" id="A0A2P6TJZ3"/>
<feature type="chain" id="PRO_5015132503" evidence="3">
    <location>
        <begin position="18"/>
        <end position="975"/>
    </location>
</feature>
<keyword evidence="2" id="KW-0812">Transmembrane</keyword>
<feature type="domain" description="Peptidase C1A papain C-terminal" evidence="4">
    <location>
        <begin position="717"/>
        <end position="956"/>
    </location>
</feature>
<dbReference type="OrthoDB" id="498368at2759"/>
<dbReference type="SUPFAM" id="SSF54001">
    <property type="entry name" value="Cysteine proteinases"/>
    <property type="match status" value="1"/>
</dbReference>
<evidence type="ECO:0000256" key="3">
    <source>
        <dbReference type="SAM" id="SignalP"/>
    </source>
</evidence>
<keyword evidence="6" id="KW-1185">Reference proteome</keyword>
<evidence type="ECO:0000313" key="5">
    <source>
        <dbReference type="EMBL" id="PRW44397.1"/>
    </source>
</evidence>